<dbReference type="PANTHER" id="PTHR10219">
    <property type="entry name" value="GLYCOLIPID TRANSFER PROTEIN-RELATED"/>
    <property type="match status" value="1"/>
</dbReference>
<dbReference type="SUPFAM" id="SSF110004">
    <property type="entry name" value="Glycolipid transfer protein, GLTP"/>
    <property type="match status" value="1"/>
</dbReference>
<sequence>MQNCYEHKSLRTFLSKLVCSHTFKMENENVTNKINEENIAEKASDQFDIQLLYNSLEKCCKESNALDMEQYLIAFKELYRFFTLLGSVFGFVASDIISKVTILEEYKKSDASDQYTTIQSMIEYETCNGITGNTTQPSGSRTLLRLHRSLEFIMSFMNDFSCADIDAKSSTIAQKCYNETLSKYHPWLIRKGANIAMYTLPAKQQFIERVYGSPCDEGVVQFYAKMMGDIASVSKKVFDETHKLYEANDLLNLP</sequence>
<dbReference type="Pfam" id="PF08718">
    <property type="entry name" value="GLTP"/>
    <property type="match status" value="1"/>
</dbReference>
<name>A0A8X6FG70_TRICU</name>
<comment type="similarity">
    <text evidence="1">Belongs to the GLTP family.</text>
</comment>
<dbReference type="EMBL" id="BMAO01021953">
    <property type="protein sequence ID" value="GFQ78747.1"/>
    <property type="molecule type" value="Genomic_DNA"/>
</dbReference>
<accession>A0A8X6FG70</accession>
<evidence type="ECO:0000313" key="3">
    <source>
        <dbReference type="EMBL" id="GFQ78747.1"/>
    </source>
</evidence>
<evidence type="ECO:0000256" key="1">
    <source>
        <dbReference type="ARBA" id="ARBA00007148"/>
    </source>
</evidence>
<reference evidence="3" key="1">
    <citation type="submission" date="2020-07" db="EMBL/GenBank/DDBJ databases">
        <title>Multicomponent nature underlies the extraordinary mechanical properties of spider dragline silk.</title>
        <authorList>
            <person name="Kono N."/>
            <person name="Nakamura H."/>
            <person name="Mori M."/>
            <person name="Yoshida Y."/>
            <person name="Ohtoshi R."/>
            <person name="Malay A.D."/>
            <person name="Moran D.A.P."/>
            <person name="Tomita M."/>
            <person name="Numata K."/>
            <person name="Arakawa K."/>
        </authorList>
    </citation>
    <scope>NUCLEOTIDE SEQUENCE</scope>
</reference>
<dbReference type="FunFam" id="1.10.3520.10:FF:000002">
    <property type="entry name" value="Ceramide-1-phosphate transfer protein"/>
    <property type="match status" value="1"/>
</dbReference>
<dbReference type="GO" id="GO:1902388">
    <property type="term" value="F:ceramide 1-phosphate transfer activity"/>
    <property type="evidence" value="ECO:0007669"/>
    <property type="project" value="TreeGrafter"/>
</dbReference>
<dbReference type="GO" id="GO:1902387">
    <property type="term" value="F:ceramide 1-phosphate binding"/>
    <property type="evidence" value="ECO:0007669"/>
    <property type="project" value="TreeGrafter"/>
</dbReference>
<organism evidence="3 4">
    <name type="scientific">Trichonephila clavata</name>
    <name type="common">Joro spider</name>
    <name type="synonym">Nephila clavata</name>
    <dbReference type="NCBI Taxonomy" id="2740835"/>
    <lineage>
        <taxon>Eukaryota</taxon>
        <taxon>Metazoa</taxon>
        <taxon>Ecdysozoa</taxon>
        <taxon>Arthropoda</taxon>
        <taxon>Chelicerata</taxon>
        <taxon>Arachnida</taxon>
        <taxon>Araneae</taxon>
        <taxon>Araneomorphae</taxon>
        <taxon>Entelegynae</taxon>
        <taxon>Araneoidea</taxon>
        <taxon>Nephilidae</taxon>
        <taxon>Trichonephila</taxon>
    </lineage>
</organism>
<gene>
    <name evidence="3" type="ORF">TNCT_484581</name>
</gene>
<feature type="domain" description="Glycolipid transfer protein" evidence="2">
    <location>
        <begin position="67"/>
        <end position="210"/>
    </location>
</feature>
<protein>
    <recommendedName>
        <fullName evidence="2">Glycolipid transfer protein domain-containing protein</fullName>
    </recommendedName>
</protein>
<dbReference type="GO" id="GO:0005829">
    <property type="term" value="C:cytosol"/>
    <property type="evidence" value="ECO:0007669"/>
    <property type="project" value="TreeGrafter"/>
</dbReference>
<dbReference type="GO" id="GO:0032691">
    <property type="term" value="P:negative regulation of interleukin-1 beta production"/>
    <property type="evidence" value="ECO:0007669"/>
    <property type="project" value="UniProtKB-ARBA"/>
</dbReference>
<dbReference type="AlphaFoldDB" id="A0A8X6FG70"/>
<dbReference type="GO" id="GO:0016020">
    <property type="term" value="C:membrane"/>
    <property type="evidence" value="ECO:0007669"/>
    <property type="project" value="TreeGrafter"/>
</dbReference>
<proteinExistence type="inferred from homology"/>
<dbReference type="PANTHER" id="PTHR10219:SF43">
    <property type="entry name" value="GLYCOLIPID TRANSFER PROTEIN DOMAIN-CONTAINING PROTEIN"/>
    <property type="match status" value="1"/>
</dbReference>
<evidence type="ECO:0000259" key="2">
    <source>
        <dbReference type="Pfam" id="PF08718"/>
    </source>
</evidence>
<dbReference type="Proteomes" id="UP000887116">
    <property type="component" value="Unassembled WGS sequence"/>
</dbReference>
<dbReference type="OrthoDB" id="116883at2759"/>
<keyword evidence="4" id="KW-1185">Reference proteome</keyword>
<dbReference type="Gene3D" id="1.10.3520.10">
    <property type="entry name" value="Glycolipid transfer protein"/>
    <property type="match status" value="1"/>
</dbReference>
<dbReference type="InterPro" id="IPR036497">
    <property type="entry name" value="GLTP_sf"/>
</dbReference>
<evidence type="ECO:0000313" key="4">
    <source>
        <dbReference type="Proteomes" id="UP000887116"/>
    </source>
</evidence>
<comment type="caution">
    <text evidence="3">The sequence shown here is derived from an EMBL/GenBank/DDBJ whole genome shotgun (WGS) entry which is preliminary data.</text>
</comment>
<dbReference type="InterPro" id="IPR014830">
    <property type="entry name" value="Glycolipid_transfer_prot_dom"/>
</dbReference>